<gene>
    <name evidence="1" type="ORF">ElyMa_002107200</name>
</gene>
<keyword evidence="2" id="KW-1185">Reference proteome</keyword>
<organism evidence="1 2">
    <name type="scientific">Elysia marginata</name>
    <dbReference type="NCBI Taxonomy" id="1093978"/>
    <lineage>
        <taxon>Eukaryota</taxon>
        <taxon>Metazoa</taxon>
        <taxon>Spiralia</taxon>
        <taxon>Lophotrochozoa</taxon>
        <taxon>Mollusca</taxon>
        <taxon>Gastropoda</taxon>
        <taxon>Heterobranchia</taxon>
        <taxon>Euthyneura</taxon>
        <taxon>Panpulmonata</taxon>
        <taxon>Sacoglossa</taxon>
        <taxon>Placobranchoidea</taxon>
        <taxon>Plakobranchidae</taxon>
        <taxon>Elysia</taxon>
    </lineage>
</organism>
<name>A0AAV4FFI4_9GAST</name>
<accession>A0AAV4FFI4</accession>
<reference evidence="1 2" key="1">
    <citation type="journal article" date="2021" name="Elife">
        <title>Chloroplast acquisition without the gene transfer in kleptoplastic sea slugs, Plakobranchus ocellatus.</title>
        <authorList>
            <person name="Maeda T."/>
            <person name="Takahashi S."/>
            <person name="Yoshida T."/>
            <person name="Shimamura S."/>
            <person name="Takaki Y."/>
            <person name="Nagai Y."/>
            <person name="Toyoda A."/>
            <person name="Suzuki Y."/>
            <person name="Arimoto A."/>
            <person name="Ishii H."/>
            <person name="Satoh N."/>
            <person name="Nishiyama T."/>
            <person name="Hasebe M."/>
            <person name="Maruyama T."/>
            <person name="Minagawa J."/>
            <person name="Obokata J."/>
            <person name="Shigenobu S."/>
        </authorList>
    </citation>
    <scope>NUCLEOTIDE SEQUENCE [LARGE SCALE GENOMIC DNA]</scope>
</reference>
<evidence type="ECO:0000313" key="1">
    <source>
        <dbReference type="EMBL" id="GFR72058.1"/>
    </source>
</evidence>
<dbReference type="AlphaFoldDB" id="A0AAV4FFI4"/>
<sequence length="122" mass="13523">MVTFSLPSPNSASVQDSDIFLLSAVGQRGRIVSASDSRSRARMFDSHVTIALRKQFTLTFLSPPTCKMGTQLQAILEFVICACIWVLSGFRMYWSAGALVALFCGDTVLVTLRKEAKFHERD</sequence>
<dbReference type="Proteomes" id="UP000762676">
    <property type="component" value="Unassembled WGS sequence"/>
</dbReference>
<comment type="caution">
    <text evidence="1">The sequence shown here is derived from an EMBL/GenBank/DDBJ whole genome shotgun (WGS) entry which is preliminary data.</text>
</comment>
<evidence type="ECO:0000313" key="2">
    <source>
        <dbReference type="Proteomes" id="UP000762676"/>
    </source>
</evidence>
<protein>
    <submittedName>
        <fullName evidence="1">Uncharacterized protein</fullName>
    </submittedName>
</protein>
<proteinExistence type="predicted"/>
<dbReference type="EMBL" id="BMAT01004339">
    <property type="protein sequence ID" value="GFR72058.1"/>
    <property type="molecule type" value="Genomic_DNA"/>
</dbReference>